<sequence>MWNSEALDLDAYLKKIGYEGEPAPSLDTLRALHRGHVLGLRWSTIDAMLHHDVPLDLESLQAKLVTGGRAGYCFEHVPLFAAVLEALGFEFFAVQGRVVMGGEKILPTTHALLVVELDGRRWLCDVGFGAAMLEPIELVPGEEGSEVEQDGWRYRLRERAEITPGAAGWELQQPAFGPETDRDGDGWMVRHNFTLTPQYPVDFRMSNHFVATSRHSPFSHRLFVQRILPGTLHILDELKWTTTHSGGELPPLTRDLEPAEVPKVLAETFGIQQSEEEAELLVARLAANAEASRASV</sequence>
<reference evidence="2" key="2">
    <citation type="submission" date="2020-09" db="EMBL/GenBank/DDBJ databases">
        <authorList>
            <person name="Sun Q."/>
            <person name="Ohkuma M."/>
        </authorList>
    </citation>
    <scope>NUCLEOTIDE SEQUENCE</scope>
    <source>
        <strain evidence="2">JCM 4637</strain>
    </source>
</reference>
<comment type="similarity">
    <text evidence="1">Belongs to the arylamine N-acetyltransferase family.</text>
</comment>
<comment type="caution">
    <text evidence="2">The sequence shown here is derived from an EMBL/GenBank/DDBJ whole genome shotgun (WGS) entry which is preliminary data.</text>
</comment>
<evidence type="ECO:0000313" key="3">
    <source>
        <dbReference type="Proteomes" id="UP000638353"/>
    </source>
</evidence>
<keyword evidence="2" id="KW-0808">Transferase</keyword>
<proteinExistence type="inferred from homology"/>
<dbReference type="PANTHER" id="PTHR11786">
    <property type="entry name" value="N-HYDROXYARYLAMINE O-ACETYLTRANSFERASE"/>
    <property type="match status" value="1"/>
</dbReference>
<dbReference type="Gene3D" id="3.30.2140.10">
    <property type="entry name" value="Arylamine N-acetyltransferase"/>
    <property type="match status" value="1"/>
</dbReference>
<dbReference type="PANTHER" id="PTHR11786:SF0">
    <property type="entry name" value="ARYLAMINE N-ACETYLTRANSFERASE 4-RELATED"/>
    <property type="match status" value="1"/>
</dbReference>
<gene>
    <name evidence="2" type="ORF">GCM10010334_02270</name>
</gene>
<dbReference type="Pfam" id="PF00797">
    <property type="entry name" value="Acetyltransf_2"/>
    <property type="match status" value="1"/>
</dbReference>
<dbReference type="GO" id="GO:0016407">
    <property type="term" value="F:acetyltransferase activity"/>
    <property type="evidence" value="ECO:0007669"/>
    <property type="project" value="InterPro"/>
</dbReference>
<dbReference type="RefSeq" id="WP_189820758.1">
    <property type="nucleotide sequence ID" value="NZ_BMVC01000001.1"/>
</dbReference>
<dbReference type="InterPro" id="IPR038765">
    <property type="entry name" value="Papain-like_cys_pep_sf"/>
</dbReference>
<reference evidence="2" key="1">
    <citation type="journal article" date="2014" name="Int. J. Syst. Evol. Microbiol.">
        <title>Complete genome sequence of Corynebacterium casei LMG S-19264T (=DSM 44701T), isolated from a smear-ripened cheese.</title>
        <authorList>
            <consortium name="US DOE Joint Genome Institute (JGI-PGF)"/>
            <person name="Walter F."/>
            <person name="Albersmeier A."/>
            <person name="Kalinowski J."/>
            <person name="Ruckert C."/>
        </authorList>
    </citation>
    <scope>NUCLEOTIDE SEQUENCE</scope>
    <source>
        <strain evidence="2">JCM 4637</strain>
    </source>
</reference>
<dbReference type="InterPro" id="IPR001447">
    <property type="entry name" value="Arylamine_N-AcTrfase"/>
</dbReference>
<dbReference type="EMBL" id="BMVC01000001">
    <property type="protein sequence ID" value="GHC77644.1"/>
    <property type="molecule type" value="Genomic_DNA"/>
</dbReference>
<organism evidence="2 3">
    <name type="scientific">Streptomyces finlayi</name>
    <dbReference type="NCBI Taxonomy" id="67296"/>
    <lineage>
        <taxon>Bacteria</taxon>
        <taxon>Bacillati</taxon>
        <taxon>Actinomycetota</taxon>
        <taxon>Actinomycetes</taxon>
        <taxon>Kitasatosporales</taxon>
        <taxon>Streptomycetaceae</taxon>
        <taxon>Streptomyces</taxon>
    </lineage>
</organism>
<protein>
    <submittedName>
        <fullName evidence="2">Arylamine n-acetyl transferase</fullName>
    </submittedName>
</protein>
<dbReference type="Gene3D" id="2.40.128.150">
    <property type="entry name" value="Cysteine proteinases"/>
    <property type="match status" value="1"/>
</dbReference>
<dbReference type="Proteomes" id="UP000638353">
    <property type="component" value="Unassembled WGS sequence"/>
</dbReference>
<evidence type="ECO:0000256" key="1">
    <source>
        <dbReference type="ARBA" id="ARBA00006547"/>
    </source>
</evidence>
<dbReference type="AlphaFoldDB" id="A0A918WSP1"/>
<name>A0A918WSP1_9ACTN</name>
<dbReference type="SUPFAM" id="SSF54001">
    <property type="entry name" value="Cysteine proteinases"/>
    <property type="match status" value="1"/>
</dbReference>
<accession>A0A918WSP1</accession>
<evidence type="ECO:0000313" key="2">
    <source>
        <dbReference type="EMBL" id="GHC77644.1"/>
    </source>
</evidence>